<evidence type="ECO:0000313" key="8">
    <source>
        <dbReference type="EMBL" id="AMK77512.1"/>
    </source>
</evidence>
<keyword evidence="3" id="KW-0408">Iron</keyword>
<evidence type="ECO:0000256" key="3">
    <source>
        <dbReference type="ARBA" id="ARBA00023004"/>
    </source>
</evidence>
<dbReference type="SUPFAM" id="SSF52833">
    <property type="entry name" value="Thioredoxin-like"/>
    <property type="match status" value="1"/>
</dbReference>
<reference evidence="8 9" key="1">
    <citation type="journal article" date="2015" name="Environ. Microbiol.">
        <title>Methane oxidation coupled to nitrate reduction under hypoxia by the Gammaproteobacterium Methylomonas denitrificans, sp. nov. type strain FJG1.</title>
        <authorList>
            <person name="Kits K.D."/>
            <person name="Klotz M.G."/>
            <person name="Stein L.Y."/>
        </authorList>
    </citation>
    <scope>NUCLEOTIDE SEQUENCE [LARGE SCALE GENOMIC DNA]</scope>
    <source>
        <strain evidence="8 9">FJG1</strain>
    </source>
</reference>
<dbReference type="InterPro" id="IPR004480">
    <property type="entry name" value="Monothiol_GRX-rel"/>
</dbReference>
<dbReference type="NCBIfam" id="TIGR00365">
    <property type="entry name" value="Grx4 family monothiol glutaredoxin"/>
    <property type="match status" value="1"/>
</dbReference>
<dbReference type="InterPro" id="IPR033658">
    <property type="entry name" value="GRX_PICOT-like"/>
</dbReference>
<keyword evidence="9" id="KW-1185">Reference proteome</keyword>
<evidence type="ECO:0000256" key="5">
    <source>
        <dbReference type="ARBA" id="ARBA00023284"/>
    </source>
</evidence>
<protein>
    <submittedName>
        <fullName evidence="8">Glutaredoxin</fullName>
    </submittedName>
</protein>
<organism evidence="8 9">
    <name type="scientific">Methylomonas denitrificans</name>
    <dbReference type="NCBI Taxonomy" id="1538553"/>
    <lineage>
        <taxon>Bacteria</taxon>
        <taxon>Pseudomonadati</taxon>
        <taxon>Pseudomonadota</taxon>
        <taxon>Gammaproteobacteria</taxon>
        <taxon>Methylococcales</taxon>
        <taxon>Methylococcaceae</taxon>
        <taxon>Methylomonas</taxon>
    </lineage>
</organism>
<accession>A0A126T618</accession>
<dbReference type="EMBL" id="CP014476">
    <property type="protein sequence ID" value="AMK77512.1"/>
    <property type="molecule type" value="Genomic_DNA"/>
</dbReference>
<name>A0A126T618_9GAMM</name>
<evidence type="ECO:0000259" key="7">
    <source>
        <dbReference type="Pfam" id="PF00462"/>
    </source>
</evidence>
<dbReference type="OrthoDB" id="9804115at2"/>
<gene>
    <name evidence="8" type="ORF">JT25_013640</name>
</gene>
<dbReference type="Gene3D" id="3.40.30.10">
    <property type="entry name" value="Glutaredoxin"/>
    <property type="match status" value="1"/>
</dbReference>
<evidence type="ECO:0000256" key="6">
    <source>
        <dbReference type="RuleBase" id="RU003860"/>
    </source>
</evidence>
<dbReference type="SUPFAM" id="SSF82657">
    <property type="entry name" value="BolA-like"/>
    <property type="match status" value="1"/>
</dbReference>
<keyword evidence="2" id="KW-0479">Metal-binding</keyword>
<dbReference type="GO" id="GO:0051537">
    <property type="term" value="F:2 iron, 2 sulfur cluster binding"/>
    <property type="evidence" value="ECO:0007669"/>
    <property type="project" value="UniProtKB-KW"/>
</dbReference>
<dbReference type="STRING" id="1538553.JT25_013640"/>
<dbReference type="InterPro" id="IPR002109">
    <property type="entry name" value="Glutaredoxin"/>
</dbReference>
<dbReference type="Pfam" id="PF01722">
    <property type="entry name" value="BolA"/>
    <property type="match status" value="1"/>
</dbReference>
<keyword evidence="5" id="KW-0676">Redox-active center</keyword>
<dbReference type="GO" id="GO:0046872">
    <property type="term" value="F:metal ion binding"/>
    <property type="evidence" value="ECO:0007669"/>
    <property type="project" value="UniProtKB-KW"/>
</dbReference>
<dbReference type="InterPro" id="IPR002634">
    <property type="entry name" value="BolA"/>
</dbReference>
<dbReference type="PANTHER" id="PTHR10293">
    <property type="entry name" value="GLUTAREDOXIN FAMILY MEMBER"/>
    <property type="match status" value="1"/>
</dbReference>
<proteinExistence type="inferred from homology"/>
<dbReference type="CDD" id="cd03028">
    <property type="entry name" value="GRX_PICOT_like"/>
    <property type="match status" value="1"/>
</dbReference>
<dbReference type="InterPro" id="IPR036065">
    <property type="entry name" value="BolA-like_sf"/>
</dbReference>
<dbReference type="InterPro" id="IPR036249">
    <property type="entry name" value="Thioredoxin-like_sf"/>
</dbReference>
<dbReference type="RefSeq" id="WP_036275126.1">
    <property type="nucleotide sequence ID" value="NZ_CP014476.1"/>
</dbReference>
<dbReference type="AlphaFoldDB" id="A0A126T618"/>
<keyword evidence="4" id="KW-0411">Iron-sulfur</keyword>
<evidence type="ECO:0000256" key="4">
    <source>
        <dbReference type="ARBA" id="ARBA00023014"/>
    </source>
</evidence>
<dbReference type="Proteomes" id="UP000030512">
    <property type="component" value="Chromosome"/>
</dbReference>
<evidence type="ECO:0000256" key="1">
    <source>
        <dbReference type="ARBA" id="ARBA00022714"/>
    </source>
</evidence>
<dbReference type="Gene3D" id="3.30.300.90">
    <property type="entry name" value="BolA-like"/>
    <property type="match status" value="1"/>
</dbReference>
<dbReference type="PROSITE" id="PS51354">
    <property type="entry name" value="GLUTAREDOXIN_2"/>
    <property type="match status" value="1"/>
</dbReference>
<feature type="domain" description="Glutaredoxin" evidence="7">
    <location>
        <begin position="16"/>
        <end position="80"/>
    </location>
</feature>
<sequence length="205" mass="21775">MSVKEKILQQLAENPVIIYMKGVPSAPECGFSAKTVGILNETKVPYAYVNVLQSPFIREKLPSISKWPTFPQVFIKGELVGGADIVESMYKDGTLLPLLQATVQPAESADASQTITHSEVEALILASYPGATIGIEGAGCDLNITVVSELFADQAMIKQHQGVMATLSAPLASGRLHAVTLKTHTPAAWAALQPAANPGLLQIQI</sequence>
<dbReference type="Pfam" id="PF00462">
    <property type="entry name" value="Glutaredoxin"/>
    <property type="match status" value="1"/>
</dbReference>
<dbReference type="KEGG" id="mdn:JT25_013640"/>
<comment type="similarity">
    <text evidence="6">Belongs to the BolA/IbaG family.</text>
</comment>
<evidence type="ECO:0000256" key="2">
    <source>
        <dbReference type="ARBA" id="ARBA00022723"/>
    </source>
</evidence>
<dbReference type="PANTHER" id="PTHR10293:SF72">
    <property type="entry name" value="MONOTHIOL GLUTAREDOXIN-S14, CHLOROPLASTIC"/>
    <property type="match status" value="1"/>
</dbReference>
<keyword evidence="1" id="KW-0001">2Fe-2S</keyword>
<evidence type="ECO:0000313" key="9">
    <source>
        <dbReference type="Proteomes" id="UP000030512"/>
    </source>
</evidence>